<keyword evidence="3" id="KW-1185">Reference proteome</keyword>
<feature type="region of interest" description="Disordered" evidence="1">
    <location>
        <begin position="157"/>
        <end position="190"/>
    </location>
</feature>
<accession>A0A6A7AF53</accession>
<dbReference type="EMBL" id="MU006217">
    <property type="protein sequence ID" value="KAF2831856.1"/>
    <property type="molecule type" value="Genomic_DNA"/>
</dbReference>
<protein>
    <submittedName>
        <fullName evidence="2">Uncharacterized protein</fullName>
    </submittedName>
</protein>
<organism evidence="2 3">
    <name type="scientific">Ophiobolus disseminans</name>
    <dbReference type="NCBI Taxonomy" id="1469910"/>
    <lineage>
        <taxon>Eukaryota</taxon>
        <taxon>Fungi</taxon>
        <taxon>Dikarya</taxon>
        <taxon>Ascomycota</taxon>
        <taxon>Pezizomycotina</taxon>
        <taxon>Dothideomycetes</taxon>
        <taxon>Pleosporomycetidae</taxon>
        <taxon>Pleosporales</taxon>
        <taxon>Pleosporineae</taxon>
        <taxon>Phaeosphaeriaceae</taxon>
        <taxon>Ophiobolus</taxon>
    </lineage>
</organism>
<evidence type="ECO:0000313" key="3">
    <source>
        <dbReference type="Proteomes" id="UP000799424"/>
    </source>
</evidence>
<name>A0A6A7AF53_9PLEO</name>
<evidence type="ECO:0000313" key="2">
    <source>
        <dbReference type="EMBL" id="KAF2831856.1"/>
    </source>
</evidence>
<dbReference type="Proteomes" id="UP000799424">
    <property type="component" value="Unassembled WGS sequence"/>
</dbReference>
<evidence type="ECO:0000256" key="1">
    <source>
        <dbReference type="SAM" id="MobiDB-lite"/>
    </source>
</evidence>
<dbReference type="AlphaFoldDB" id="A0A6A7AF53"/>
<gene>
    <name evidence="2" type="ORF">CC86DRAFT_400639</name>
</gene>
<proteinExistence type="predicted"/>
<sequence>MSPLKIRKTTLKIGAKAIIHAASAMHQMVGTPRCHDDYDEERIPLTQFPFTSSCSSDEFDAEGRQVNSLIDFDDGDMQAYLQRTAQWNAWAHEHDERKTSLEDIVFALSGSPGTGRRGSAPGALGEALHPPKRDVRVCKVKIVEGCEVESLCASIHEASELDDDDDVDEQLRSEDGDESDASASHAPLSLEPMRASVRATFRTPIYEQMHDERRGILEPYPHAACPPAMSEQQTGIIRSQSLGALDQLLDDDAASDFSLRRRGAMRRKSNPLFARPKWEDFQRHRPSW</sequence>
<reference evidence="2" key="1">
    <citation type="journal article" date="2020" name="Stud. Mycol.">
        <title>101 Dothideomycetes genomes: a test case for predicting lifestyles and emergence of pathogens.</title>
        <authorList>
            <person name="Haridas S."/>
            <person name="Albert R."/>
            <person name="Binder M."/>
            <person name="Bloem J."/>
            <person name="Labutti K."/>
            <person name="Salamov A."/>
            <person name="Andreopoulos B."/>
            <person name="Baker S."/>
            <person name="Barry K."/>
            <person name="Bills G."/>
            <person name="Bluhm B."/>
            <person name="Cannon C."/>
            <person name="Castanera R."/>
            <person name="Culley D."/>
            <person name="Daum C."/>
            <person name="Ezra D."/>
            <person name="Gonzalez J."/>
            <person name="Henrissat B."/>
            <person name="Kuo A."/>
            <person name="Liang C."/>
            <person name="Lipzen A."/>
            <person name="Lutzoni F."/>
            <person name="Magnuson J."/>
            <person name="Mondo S."/>
            <person name="Nolan M."/>
            <person name="Ohm R."/>
            <person name="Pangilinan J."/>
            <person name="Park H.-J."/>
            <person name="Ramirez L."/>
            <person name="Alfaro M."/>
            <person name="Sun H."/>
            <person name="Tritt A."/>
            <person name="Yoshinaga Y."/>
            <person name="Zwiers L.-H."/>
            <person name="Turgeon B."/>
            <person name="Goodwin S."/>
            <person name="Spatafora J."/>
            <person name="Crous P."/>
            <person name="Grigoriev I."/>
        </authorList>
    </citation>
    <scope>NUCLEOTIDE SEQUENCE</scope>
    <source>
        <strain evidence="2">CBS 113818</strain>
    </source>
</reference>